<dbReference type="RefSeq" id="WP_160588234.1">
    <property type="nucleotide sequence ID" value="NZ_BMHN01000001.1"/>
</dbReference>
<accession>A0A845QCZ1</accession>
<dbReference type="Proteomes" id="UP000470384">
    <property type="component" value="Unassembled WGS sequence"/>
</dbReference>
<keyword evidence="1" id="KW-0732">Signal</keyword>
<reference evidence="2 3" key="1">
    <citation type="journal article" date="2016" name="Int. J. Syst. Evol. Microbiol.">
        <title>Pyruvatibacter mobilis gen. nov., sp. nov., a marine bacterium from the culture broth of Picochlorum sp. 122.</title>
        <authorList>
            <person name="Wang G."/>
            <person name="Tang M."/>
            <person name="Wu H."/>
            <person name="Dai S."/>
            <person name="Li T."/>
            <person name="Chen C."/>
            <person name="He H."/>
            <person name="Fan J."/>
            <person name="Xiang W."/>
            <person name="Li X."/>
        </authorList>
    </citation>
    <scope>NUCLEOTIDE SEQUENCE [LARGE SCALE GENOMIC DNA]</scope>
    <source>
        <strain evidence="2 3">GYP-11</strain>
    </source>
</reference>
<dbReference type="NCBIfam" id="TIGR02301">
    <property type="entry name" value="TIGR02301 family protein"/>
    <property type="match status" value="1"/>
</dbReference>
<sequence>MALAAALLLLAPAPAKADPVMEAGLERLAGTLGAVHYLRTLCRPNEGQVWRDRMVTLLGRGDLKQAARDRMVAAFNAGYSRQQSAHKRCTPAAANLGNTYAREGAAEANRLADRIGPRLES</sequence>
<name>A0A845QCZ1_9HYPH</name>
<protein>
    <submittedName>
        <fullName evidence="2">TIGR02301 family protein</fullName>
    </submittedName>
</protein>
<dbReference type="AlphaFoldDB" id="A0A845QCZ1"/>
<evidence type="ECO:0000313" key="3">
    <source>
        <dbReference type="Proteomes" id="UP000470384"/>
    </source>
</evidence>
<feature type="chain" id="PRO_5032991964" evidence="1">
    <location>
        <begin position="18"/>
        <end position="121"/>
    </location>
</feature>
<dbReference type="EMBL" id="WXYQ01000007">
    <property type="protein sequence ID" value="NBG96178.1"/>
    <property type="molecule type" value="Genomic_DNA"/>
</dbReference>
<proteinExistence type="predicted"/>
<dbReference type="GeneID" id="300655327"/>
<keyword evidence="3" id="KW-1185">Reference proteome</keyword>
<comment type="caution">
    <text evidence="2">The sequence shown here is derived from an EMBL/GenBank/DDBJ whole genome shotgun (WGS) entry which is preliminary data.</text>
</comment>
<organism evidence="2 3">
    <name type="scientific">Pyruvatibacter mobilis</name>
    <dbReference type="NCBI Taxonomy" id="1712261"/>
    <lineage>
        <taxon>Bacteria</taxon>
        <taxon>Pseudomonadati</taxon>
        <taxon>Pseudomonadota</taxon>
        <taxon>Alphaproteobacteria</taxon>
        <taxon>Hyphomicrobiales</taxon>
        <taxon>Parvibaculaceae</taxon>
        <taxon>Pyruvatibacter</taxon>
    </lineage>
</organism>
<gene>
    <name evidence="2" type="ORF">GTQ45_10585</name>
</gene>
<dbReference type="Pfam" id="PF09539">
    <property type="entry name" value="DUF2385"/>
    <property type="match status" value="1"/>
</dbReference>
<dbReference type="InterPro" id="IPR012645">
    <property type="entry name" value="CHP02301"/>
</dbReference>
<evidence type="ECO:0000313" key="2">
    <source>
        <dbReference type="EMBL" id="NBG96178.1"/>
    </source>
</evidence>
<evidence type="ECO:0000256" key="1">
    <source>
        <dbReference type="SAM" id="SignalP"/>
    </source>
</evidence>
<feature type="signal peptide" evidence="1">
    <location>
        <begin position="1"/>
        <end position="17"/>
    </location>
</feature>
<dbReference type="OrthoDB" id="8481666at2"/>